<comment type="caution">
    <text evidence="4">The sequence shown here is derived from an EMBL/GenBank/DDBJ whole genome shotgun (WGS) entry which is preliminary data.</text>
</comment>
<evidence type="ECO:0000313" key="5">
    <source>
        <dbReference type="Proteomes" id="UP001187343"/>
    </source>
</evidence>
<dbReference type="AlphaFoldDB" id="A0AA88Q899"/>
<organism evidence="4 5">
    <name type="scientific">Cirrhinus molitorella</name>
    <name type="common">mud carp</name>
    <dbReference type="NCBI Taxonomy" id="172907"/>
    <lineage>
        <taxon>Eukaryota</taxon>
        <taxon>Metazoa</taxon>
        <taxon>Chordata</taxon>
        <taxon>Craniata</taxon>
        <taxon>Vertebrata</taxon>
        <taxon>Euteleostomi</taxon>
        <taxon>Actinopterygii</taxon>
        <taxon>Neopterygii</taxon>
        <taxon>Teleostei</taxon>
        <taxon>Ostariophysi</taxon>
        <taxon>Cypriniformes</taxon>
        <taxon>Cyprinidae</taxon>
        <taxon>Labeoninae</taxon>
        <taxon>Labeonini</taxon>
        <taxon>Cirrhinus</taxon>
    </lineage>
</organism>
<keyword evidence="2" id="KW-0646">Protease inhibitor</keyword>
<dbReference type="InterPro" id="IPR001713">
    <property type="entry name" value="Prot_inh_stefin"/>
</dbReference>
<dbReference type="EMBL" id="JAUYZG010000003">
    <property type="protein sequence ID" value="KAK2910882.1"/>
    <property type="molecule type" value="Genomic_DNA"/>
</dbReference>
<comment type="similarity">
    <text evidence="1">Belongs to the cystatin family.</text>
</comment>
<dbReference type="Proteomes" id="UP001187343">
    <property type="component" value="Unassembled WGS sequence"/>
</dbReference>
<reference evidence="4" key="1">
    <citation type="submission" date="2023-08" db="EMBL/GenBank/DDBJ databases">
        <title>Chromosome-level Genome Assembly of mud carp (Cirrhinus molitorella).</title>
        <authorList>
            <person name="Liu H."/>
        </authorList>
    </citation>
    <scope>NUCLEOTIDE SEQUENCE</scope>
    <source>
        <strain evidence="4">Prfri</strain>
        <tissue evidence="4">Muscle</tissue>
    </source>
</reference>
<evidence type="ECO:0000313" key="4">
    <source>
        <dbReference type="EMBL" id="KAK2910882.1"/>
    </source>
</evidence>
<dbReference type="GO" id="GO:0004869">
    <property type="term" value="F:cysteine-type endopeptidase inhibitor activity"/>
    <property type="evidence" value="ECO:0007669"/>
    <property type="project" value="UniProtKB-KW"/>
</dbReference>
<name>A0AA88Q899_9TELE</name>
<gene>
    <name evidence="4" type="ORF">Q8A67_003015</name>
</gene>
<sequence>MSEQFSDGICEDWSSVMPVTPEVIKICLEVRPMIEKKVGTNFKMYFPVVYCSQVVLGMNYMVKVLVDLCGDGVCVDAKIFRDLPCHGGELTVTKVQYPKPFYDVLEIFS</sequence>
<proteinExistence type="inferred from homology"/>
<dbReference type="InterPro" id="IPR046350">
    <property type="entry name" value="Cystatin_sf"/>
</dbReference>
<accession>A0AA88Q899</accession>
<protein>
    <submittedName>
        <fullName evidence="4">Uncharacterized protein</fullName>
    </submittedName>
</protein>
<dbReference type="GO" id="GO:0005829">
    <property type="term" value="C:cytosol"/>
    <property type="evidence" value="ECO:0007669"/>
    <property type="project" value="TreeGrafter"/>
</dbReference>
<evidence type="ECO:0000256" key="3">
    <source>
        <dbReference type="ARBA" id="ARBA00022704"/>
    </source>
</evidence>
<evidence type="ECO:0000256" key="1">
    <source>
        <dbReference type="ARBA" id="ARBA00009403"/>
    </source>
</evidence>
<dbReference type="Gene3D" id="3.10.450.10">
    <property type="match status" value="1"/>
</dbReference>
<dbReference type="PANTHER" id="PTHR11414">
    <property type="entry name" value="CYSTATIN FAMILY MEMBER"/>
    <property type="match status" value="1"/>
</dbReference>
<keyword evidence="5" id="KW-1185">Reference proteome</keyword>
<dbReference type="SUPFAM" id="SSF54403">
    <property type="entry name" value="Cystatin/monellin"/>
    <property type="match status" value="1"/>
</dbReference>
<evidence type="ECO:0000256" key="2">
    <source>
        <dbReference type="ARBA" id="ARBA00022690"/>
    </source>
</evidence>
<keyword evidence="3" id="KW-0789">Thiol protease inhibitor</keyword>
<dbReference type="PANTHER" id="PTHR11414:SF21">
    <property type="entry name" value="CYSTATIN 14A, TANDEM DUPLICATE 1-RELATED"/>
    <property type="match status" value="1"/>
</dbReference>